<dbReference type="AlphaFoldDB" id="I4CA87"/>
<dbReference type="RefSeq" id="WP_014811604.1">
    <property type="nucleotide sequence ID" value="NC_018025.1"/>
</dbReference>
<dbReference type="SUPFAM" id="SSF88723">
    <property type="entry name" value="PIN domain-like"/>
    <property type="match status" value="1"/>
</dbReference>
<proteinExistence type="predicted"/>
<dbReference type="HOGENOM" id="CLU_1793395_0_0_7"/>
<dbReference type="eggNOG" id="COG2402">
    <property type="taxonomic scope" value="Bacteria"/>
</dbReference>
<name>I4CA87_DESTA</name>
<evidence type="ECO:0000313" key="2">
    <source>
        <dbReference type="Proteomes" id="UP000006055"/>
    </source>
</evidence>
<evidence type="ECO:0000313" key="1">
    <source>
        <dbReference type="EMBL" id="AFM26478.1"/>
    </source>
</evidence>
<organism evidence="1 2">
    <name type="scientific">Desulfomonile tiedjei (strain ATCC 49306 / DSM 6799 / DCB-1)</name>
    <dbReference type="NCBI Taxonomy" id="706587"/>
    <lineage>
        <taxon>Bacteria</taxon>
        <taxon>Pseudomonadati</taxon>
        <taxon>Thermodesulfobacteriota</taxon>
        <taxon>Desulfomonilia</taxon>
        <taxon>Desulfomonilales</taxon>
        <taxon>Desulfomonilaceae</taxon>
        <taxon>Desulfomonile</taxon>
    </lineage>
</organism>
<gene>
    <name evidence="1" type="ordered locus">Desti_3836</name>
</gene>
<accession>I4CA87</accession>
<reference evidence="2" key="1">
    <citation type="submission" date="2012-06" db="EMBL/GenBank/DDBJ databases">
        <title>Complete sequence of chromosome of Desulfomonile tiedjei DSM 6799.</title>
        <authorList>
            <person name="Lucas S."/>
            <person name="Copeland A."/>
            <person name="Lapidus A."/>
            <person name="Glavina del Rio T."/>
            <person name="Dalin E."/>
            <person name="Tice H."/>
            <person name="Bruce D."/>
            <person name="Goodwin L."/>
            <person name="Pitluck S."/>
            <person name="Peters L."/>
            <person name="Ovchinnikova G."/>
            <person name="Zeytun A."/>
            <person name="Lu M."/>
            <person name="Kyrpides N."/>
            <person name="Mavromatis K."/>
            <person name="Ivanova N."/>
            <person name="Brettin T."/>
            <person name="Detter J.C."/>
            <person name="Han C."/>
            <person name="Larimer F."/>
            <person name="Land M."/>
            <person name="Hauser L."/>
            <person name="Markowitz V."/>
            <person name="Cheng J.-F."/>
            <person name="Hugenholtz P."/>
            <person name="Woyke T."/>
            <person name="Wu D."/>
            <person name="Spring S."/>
            <person name="Schroeder M."/>
            <person name="Brambilla E."/>
            <person name="Klenk H.-P."/>
            <person name="Eisen J.A."/>
        </authorList>
    </citation>
    <scope>NUCLEOTIDE SEQUENCE [LARGE SCALE GENOMIC DNA]</scope>
    <source>
        <strain evidence="2">ATCC 49306 / DSM 6799 / DCB-1</strain>
    </source>
</reference>
<dbReference type="KEGG" id="dti:Desti_3836"/>
<dbReference type="Gene3D" id="3.40.50.1010">
    <property type="entry name" value="5'-nuclease"/>
    <property type="match status" value="1"/>
</dbReference>
<evidence type="ECO:0008006" key="3">
    <source>
        <dbReference type="Google" id="ProtNLM"/>
    </source>
</evidence>
<keyword evidence="2" id="KW-1185">Reference proteome</keyword>
<dbReference type="OrthoDB" id="1452603at2"/>
<dbReference type="EMBL" id="CP003360">
    <property type="protein sequence ID" value="AFM26478.1"/>
    <property type="molecule type" value="Genomic_DNA"/>
</dbReference>
<dbReference type="Proteomes" id="UP000006055">
    <property type="component" value="Chromosome"/>
</dbReference>
<protein>
    <recommendedName>
        <fullName evidence="3">PIN domain-containing protein</fullName>
    </recommendedName>
</protein>
<dbReference type="InterPro" id="IPR029060">
    <property type="entry name" value="PIN-like_dom_sf"/>
</dbReference>
<dbReference type="STRING" id="706587.Desti_3836"/>
<sequence length="144" mass="16914">MSYRIGRTALVDTGFWISLLDKRDPHYTEAQPKAERLFRFHCIFPWPILYETLRTRYVRRPLAVRKFESFLKRPGATLLDDTKYRDEALTVTLEDELRGGRGLSLVDNVLRMIIEDPAVRVDCIFTFNTGDFVDVCTKHRVEMI</sequence>